<dbReference type="InterPro" id="IPR022272">
    <property type="entry name" value="Lipocalin_CS"/>
</dbReference>
<organism evidence="1 2">
    <name type="scientific">Campylobacter curvus (strain 525.92)</name>
    <dbReference type="NCBI Taxonomy" id="360105"/>
    <lineage>
        <taxon>Bacteria</taxon>
        <taxon>Pseudomonadati</taxon>
        <taxon>Campylobacterota</taxon>
        <taxon>Epsilonproteobacteria</taxon>
        <taxon>Campylobacterales</taxon>
        <taxon>Campylobacteraceae</taxon>
        <taxon>Campylobacter</taxon>
    </lineage>
</organism>
<protein>
    <recommendedName>
        <fullName evidence="3">Transformation system protein</fullName>
    </recommendedName>
</protein>
<reference evidence="1" key="1">
    <citation type="submission" date="2016-07" db="EMBL/GenBank/DDBJ databases">
        <title>Comparative genomics of the Campylobacter concisus group.</title>
        <authorList>
            <person name="Miller W.G."/>
            <person name="Yee E."/>
            <person name="Chapman M.H."/>
            <person name="Huynh S."/>
            <person name="Bono J.L."/>
            <person name="On S.L.W."/>
            <person name="StLeger J."/>
            <person name="Foster G."/>
            <person name="Parker C.T."/>
        </authorList>
    </citation>
    <scope>NUCLEOTIDE SEQUENCE</scope>
    <source>
        <strain evidence="1">525.92</strain>
    </source>
</reference>
<evidence type="ECO:0008006" key="3">
    <source>
        <dbReference type="Google" id="ProtNLM"/>
    </source>
</evidence>
<dbReference type="AlphaFoldDB" id="A7GYP0"/>
<sequence>MKILKYSLILAFCLYSFGGEFEDEIAKFDAMFAKIQDNRQGISKEQIASLKTPFKKVASDQNSTTRLEPTGNALALKAIMQNRANINGKWYGVGDIVDEYSIARITHSKVTMIKNNEKQELSLANGSKNVGIKIK</sequence>
<dbReference type="HOGENOM" id="CLU_153718_1_0_7"/>
<evidence type="ECO:0000313" key="1">
    <source>
        <dbReference type="EMBL" id="EAU00537.2"/>
    </source>
</evidence>
<name>A7GYP0_CAMC5</name>
<dbReference type="KEGG" id="ccv:CCV52592_1969"/>
<accession>A7GYP0</accession>
<proteinExistence type="predicted"/>
<dbReference type="RefSeq" id="WP_009651197.1">
    <property type="nucleotide sequence ID" value="NC_009715.2"/>
</dbReference>
<dbReference type="EMBL" id="CP000767">
    <property type="protein sequence ID" value="EAU00537.2"/>
    <property type="molecule type" value="Genomic_DNA"/>
</dbReference>
<dbReference type="OrthoDB" id="5355638at2"/>
<keyword evidence="2" id="KW-1185">Reference proteome</keyword>
<dbReference type="STRING" id="360105.CCV52592_1969"/>
<dbReference type="PROSITE" id="PS00213">
    <property type="entry name" value="LIPOCALIN"/>
    <property type="match status" value="1"/>
</dbReference>
<evidence type="ECO:0000313" key="2">
    <source>
        <dbReference type="Proteomes" id="UP000006380"/>
    </source>
</evidence>
<gene>
    <name evidence="1" type="ORF">CCV52592_1969</name>
</gene>
<dbReference type="Proteomes" id="UP000006380">
    <property type="component" value="Chromosome"/>
</dbReference>